<dbReference type="Proteomes" id="UP000256779">
    <property type="component" value="Unassembled WGS sequence"/>
</dbReference>
<protein>
    <submittedName>
        <fullName evidence="2">Uncharacterized protein</fullName>
    </submittedName>
</protein>
<gene>
    <name evidence="2" type="ORF">C7460_10292</name>
</gene>
<evidence type="ECO:0000313" key="2">
    <source>
        <dbReference type="EMBL" id="REE02072.1"/>
    </source>
</evidence>
<feature type="transmembrane region" description="Helical" evidence="1">
    <location>
        <begin position="12"/>
        <end position="38"/>
    </location>
</feature>
<keyword evidence="1" id="KW-0812">Transmembrane</keyword>
<sequence length="128" mass="14084">MDTHKRLLSILHIVYGSLHILLFLLGALLVNTFLPFIMAEIAEADADAAMITELAINFVRALFFILLFLIPLPSVIGGFALLNGKKWGLNWLMASGCLSLINVPLGTGLGIYTIWVFVEVQNAKKNND</sequence>
<dbReference type="EMBL" id="QREG01000002">
    <property type="protein sequence ID" value="REE02072.1"/>
    <property type="molecule type" value="Genomic_DNA"/>
</dbReference>
<organism evidence="2 3">
    <name type="scientific">Marinoscillum furvescens DSM 4134</name>
    <dbReference type="NCBI Taxonomy" id="1122208"/>
    <lineage>
        <taxon>Bacteria</taxon>
        <taxon>Pseudomonadati</taxon>
        <taxon>Bacteroidota</taxon>
        <taxon>Cytophagia</taxon>
        <taxon>Cytophagales</taxon>
        <taxon>Reichenbachiellaceae</taxon>
        <taxon>Marinoscillum</taxon>
    </lineage>
</organism>
<accession>A0A3D9L7L6</accession>
<comment type="caution">
    <text evidence="2">The sequence shown here is derived from an EMBL/GenBank/DDBJ whole genome shotgun (WGS) entry which is preliminary data.</text>
</comment>
<keyword evidence="3" id="KW-1185">Reference proteome</keyword>
<dbReference type="AlphaFoldDB" id="A0A3D9L7L6"/>
<feature type="transmembrane region" description="Helical" evidence="1">
    <location>
        <begin position="89"/>
        <end position="118"/>
    </location>
</feature>
<dbReference type="OrthoDB" id="1121776at2"/>
<evidence type="ECO:0000256" key="1">
    <source>
        <dbReference type="SAM" id="Phobius"/>
    </source>
</evidence>
<evidence type="ECO:0000313" key="3">
    <source>
        <dbReference type="Proteomes" id="UP000256779"/>
    </source>
</evidence>
<keyword evidence="1" id="KW-1133">Transmembrane helix</keyword>
<name>A0A3D9L7L6_MARFU</name>
<dbReference type="RefSeq" id="WP_115866609.1">
    <property type="nucleotide sequence ID" value="NZ_QREG01000002.1"/>
</dbReference>
<reference evidence="2 3" key="1">
    <citation type="submission" date="2018-07" db="EMBL/GenBank/DDBJ databases">
        <title>Genomic Encyclopedia of Type Strains, Phase IV (KMG-IV): sequencing the most valuable type-strain genomes for metagenomic binning, comparative biology and taxonomic classification.</title>
        <authorList>
            <person name="Goeker M."/>
        </authorList>
    </citation>
    <scope>NUCLEOTIDE SEQUENCE [LARGE SCALE GENOMIC DNA]</scope>
    <source>
        <strain evidence="2 3">DSM 4134</strain>
    </source>
</reference>
<feature type="transmembrane region" description="Helical" evidence="1">
    <location>
        <begin position="58"/>
        <end position="82"/>
    </location>
</feature>
<keyword evidence="1" id="KW-0472">Membrane</keyword>
<proteinExistence type="predicted"/>